<comment type="caution">
    <text evidence="3">The sequence shown here is derived from an EMBL/GenBank/DDBJ whole genome shotgun (WGS) entry which is preliminary data.</text>
</comment>
<dbReference type="InterPro" id="IPR013766">
    <property type="entry name" value="Thioredoxin_domain"/>
</dbReference>
<name>A0ABT3PZA2_9BACT</name>
<dbReference type="InterPro" id="IPR036249">
    <property type="entry name" value="Thioredoxin-like_sf"/>
</dbReference>
<dbReference type="EMBL" id="JAJNDC010000002">
    <property type="protein sequence ID" value="MCW9713198.1"/>
    <property type="molecule type" value="Genomic_DNA"/>
</dbReference>
<reference evidence="3 4" key="1">
    <citation type="submission" date="2021-11" db="EMBL/GenBank/DDBJ databases">
        <title>Aliifidinibius sp. nov., a new bacterium isolated from saline soil.</title>
        <authorList>
            <person name="Galisteo C."/>
            <person name="De La Haba R."/>
            <person name="Sanchez-Porro C."/>
            <person name="Ventosa A."/>
        </authorList>
    </citation>
    <scope>NUCLEOTIDE SEQUENCE [LARGE SCALE GENOMIC DNA]</scope>
    <source>
        <strain evidence="3 4">KACC 190600</strain>
    </source>
</reference>
<dbReference type="RefSeq" id="WP_265789722.1">
    <property type="nucleotide sequence ID" value="NZ_BAABRS010000002.1"/>
</dbReference>
<feature type="domain" description="Thioredoxin" evidence="2">
    <location>
        <begin position="47"/>
        <end position="183"/>
    </location>
</feature>
<dbReference type="SUPFAM" id="SSF52833">
    <property type="entry name" value="Thioredoxin-like"/>
    <property type="match status" value="1"/>
</dbReference>
<evidence type="ECO:0000313" key="4">
    <source>
        <dbReference type="Proteomes" id="UP001207337"/>
    </source>
</evidence>
<evidence type="ECO:0000256" key="1">
    <source>
        <dbReference type="ARBA" id="ARBA00023284"/>
    </source>
</evidence>
<gene>
    <name evidence="3" type="ORF">LQ318_09800</name>
</gene>
<sequence length="183" mass="21023">MRGALVSSEKIDITQPFLINGNTYEVSYIDSTGFQIFLQPSNETEAPVRGLTAPNFQATDLEGNEHNLHSYFGEPVLLEFWSKYCPYCKEVRPDLNQLQEEYCEDFTLMTMARETDRNELKEHLKKNPKQGIFVLRNDEAWNTFNPITATPTFYLIDSDGTIKMKGIGAEKIEVVEKMLQNLL</sequence>
<dbReference type="Proteomes" id="UP001207337">
    <property type="component" value="Unassembled WGS sequence"/>
</dbReference>
<dbReference type="PROSITE" id="PS51352">
    <property type="entry name" value="THIOREDOXIN_2"/>
    <property type="match status" value="1"/>
</dbReference>
<organism evidence="3 4">
    <name type="scientific">Fodinibius salicampi</name>
    <dbReference type="NCBI Taxonomy" id="1920655"/>
    <lineage>
        <taxon>Bacteria</taxon>
        <taxon>Pseudomonadati</taxon>
        <taxon>Balneolota</taxon>
        <taxon>Balneolia</taxon>
        <taxon>Balneolales</taxon>
        <taxon>Balneolaceae</taxon>
        <taxon>Fodinibius</taxon>
    </lineage>
</organism>
<dbReference type="PANTHER" id="PTHR42852:SF17">
    <property type="entry name" value="THIOREDOXIN-LIKE PROTEIN HI_1115"/>
    <property type="match status" value="1"/>
</dbReference>
<accession>A0ABT3PZA2</accession>
<keyword evidence="1" id="KW-0676">Redox-active center</keyword>
<dbReference type="Pfam" id="PF00578">
    <property type="entry name" value="AhpC-TSA"/>
    <property type="match status" value="1"/>
</dbReference>
<dbReference type="InterPro" id="IPR050553">
    <property type="entry name" value="Thioredoxin_ResA/DsbE_sf"/>
</dbReference>
<dbReference type="Gene3D" id="3.40.30.10">
    <property type="entry name" value="Glutaredoxin"/>
    <property type="match status" value="1"/>
</dbReference>
<evidence type="ECO:0000313" key="3">
    <source>
        <dbReference type="EMBL" id="MCW9713198.1"/>
    </source>
</evidence>
<dbReference type="PANTHER" id="PTHR42852">
    <property type="entry name" value="THIOL:DISULFIDE INTERCHANGE PROTEIN DSBE"/>
    <property type="match status" value="1"/>
</dbReference>
<proteinExistence type="predicted"/>
<protein>
    <submittedName>
        <fullName evidence="3">TlpA family protein disulfide reductase</fullName>
    </submittedName>
</protein>
<dbReference type="InterPro" id="IPR017937">
    <property type="entry name" value="Thioredoxin_CS"/>
</dbReference>
<dbReference type="InterPro" id="IPR000866">
    <property type="entry name" value="AhpC/TSA"/>
</dbReference>
<keyword evidence="4" id="KW-1185">Reference proteome</keyword>
<dbReference type="PROSITE" id="PS00194">
    <property type="entry name" value="THIOREDOXIN_1"/>
    <property type="match status" value="1"/>
</dbReference>
<dbReference type="CDD" id="cd02966">
    <property type="entry name" value="TlpA_like_family"/>
    <property type="match status" value="1"/>
</dbReference>
<evidence type="ECO:0000259" key="2">
    <source>
        <dbReference type="PROSITE" id="PS51352"/>
    </source>
</evidence>